<dbReference type="PROSITE" id="PS00134">
    <property type="entry name" value="TRYPSIN_HIS"/>
    <property type="match status" value="1"/>
</dbReference>
<evidence type="ECO:0000256" key="5">
    <source>
        <dbReference type="RuleBase" id="RU363034"/>
    </source>
</evidence>
<evidence type="ECO:0000259" key="8">
    <source>
        <dbReference type="PROSITE" id="PS51888"/>
    </source>
</evidence>
<dbReference type="PANTHER" id="PTHR24252">
    <property type="entry name" value="ACROSIN-RELATED"/>
    <property type="match status" value="1"/>
</dbReference>
<evidence type="ECO:0000256" key="4">
    <source>
        <dbReference type="ARBA" id="ARBA00024195"/>
    </source>
</evidence>
<dbReference type="PROSITE" id="PS51888">
    <property type="entry name" value="CLIP"/>
    <property type="match status" value="1"/>
</dbReference>
<reference evidence="9 10" key="1">
    <citation type="submission" date="2020-04" db="EMBL/GenBank/DDBJ databases">
        <authorList>
            <person name="Wallbank WR R."/>
            <person name="Pardo Diaz C."/>
            <person name="Kozak K."/>
            <person name="Martin S."/>
            <person name="Jiggins C."/>
            <person name="Moest M."/>
            <person name="Warren A I."/>
            <person name="Byers J.R.P. K."/>
            <person name="Montejo-Kovacevich G."/>
            <person name="Yen C E."/>
        </authorList>
    </citation>
    <scope>NUCLEOTIDE SEQUENCE [LARGE SCALE GENOMIC DNA]</scope>
</reference>
<sequence length="387" mass="43047">MDNLTSVCFCVFMCVFVVKSELYEGNSCYSEIDRLNGTCVHVHRCLSTVNDIKKGIKPQLCSFDGQKPIICCTDCELIGNTSLVWVNDRGVYFFKTGSKAQDKCIEHVANLRYPCYTSTGVKRMLNFISRDCYQYLPSFELTTVGGENAERGEFPHMALLGYGDSIERAEWVCGGSVISDRFILTAAHCISSSKLGPVKYIALGTLKRSDPVKTWQLYNVSRIIPHPQYKSPSKYHDIALLETETQIKFNIYVLPACLSLGNDDESLASATGWGAIGYRKDLADNLQVIYLQQFSEDECSTAYPSNRNLQRGYDHTIQSCYGDRSHVINTCQGDSGGPLHIKSQYGLCVFNLIGVTSFGAACSSLGSPGVYTKVVHYVSWIESIVWP</sequence>
<evidence type="ECO:0000259" key="7">
    <source>
        <dbReference type="PROSITE" id="PS50240"/>
    </source>
</evidence>
<evidence type="ECO:0000256" key="6">
    <source>
        <dbReference type="SAM" id="SignalP"/>
    </source>
</evidence>
<dbReference type="PRINTS" id="PR00722">
    <property type="entry name" value="CHYMOTRYPSIN"/>
</dbReference>
<dbReference type="GO" id="GO:0006508">
    <property type="term" value="P:proteolysis"/>
    <property type="evidence" value="ECO:0007669"/>
    <property type="project" value="UniProtKB-KW"/>
</dbReference>
<keyword evidence="1 6" id="KW-0732">Signal</keyword>
<organism evidence="9 10">
    <name type="scientific">Arctia plantaginis</name>
    <name type="common">Wood tiger moth</name>
    <name type="synonym">Phalaena plantaginis</name>
    <dbReference type="NCBI Taxonomy" id="874455"/>
    <lineage>
        <taxon>Eukaryota</taxon>
        <taxon>Metazoa</taxon>
        <taxon>Ecdysozoa</taxon>
        <taxon>Arthropoda</taxon>
        <taxon>Hexapoda</taxon>
        <taxon>Insecta</taxon>
        <taxon>Pterygota</taxon>
        <taxon>Neoptera</taxon>
        <taxon>Endopterygota</taxon>
        <taxon>Lepidoptera</taxon>
        <taxon>Glossata</taxon>
        <taxon>Ditrysia</taxon>
        <taxon>Noctuoidea</taxon>
        <taxon>Erebidae</taxon>
        <taxon>Arctiinae</taxon>
        <taxon>Arctia</taxon>
    </lineage>
</organism>
<keyword evidence="5" id="KW-0378">Hydrolase</keyword>
<dbReference type="GO" id="GO:0004252">
    <property type="term" value="F:serine-type endopeptidase activity"/>
    <property type="evidence" value="ECO:0007669"/>
    <property type="project" value="InterPro"/>
</dbReference>
<dbReference type="InterPro" id="IPR043504">
    <property type="entry name" value="Peptidase_S1_PA_chymotrypsin"/>
</dbReference>
<dbReference type="Pfam" id="PF00089">
    <property type="entry name" value="Trypsin"/>
    <property type="match status" value="1"/>
</dbReference>
<dbReference type="InterPro" id="IPR009003">
    <property type="entry name" value="Peptidase_S1_PA"/>
</dbReference>
<feature type="signal peptide" evidence="6">
    <location>
        <begin position="1"/>
        <end position="20"/>
    </location>
</feature>
<feature type="domain" description="Peptidase S1" evidence="7">
    <location>
        <begin position="143"/>
        <end position="386"/>
    </location>
</feature>
<dbReference type="OrthoDB" id="2020831at2759"/>
<evidence type="ECO:0000313" key="10">
    <source>
        <dbReference type="Proteomes" id="UP000494256"/>
    </source>
</evidence>
<keyword evidence="3" id="KW-0325">Glycoprotein</keyword>
<dbReference type="PANTHER" id="PTHR24252:SF7">
    <property type="entry name" value="HYALIN"/>
    <property type="match status" value="1"/>
</dbReference>
<evidence type="ECO:0000256" key="3">
    <source>
        <dbReference type="ARBA" id="ARBA00023180"/>
    </source>
</evidence>
<dbReference type="InterPro" id="IPR022700">
    <property type="entry name" value="CLIP"/>
</dbReference>
<dbReference type="Gene3D" id="2.40.10.10">
    <property type="entry name" value="Trypsin-like serine proteases"/>
    <property type="match status" value="1"/>
</dbReference>
<dbReference type="InterPro" id="IPR001314">
    <property type="entry name" value="Peptidase_S1A"/>
</dbReference>
<dbReference type="SMART" id="SM00020">
    <property type="entry name" value="Tryp_SPc"/>
    <property type="match status" value="1"/>
</dbReference>
<name>A0A8S1BPM0_ARCPL</name>
<comment type="similarity">
    <text evidence="4">Belongs to the peptidase S1 family. CLIP subfamily.</text>
</comment>
<evidence type="ECO:0000256" key="1">
    <source>
        <dbReference type="ARBA" id="ARBA00022729"/>
    </source>
</evidence>
<gene>
    <name evidence="9" type="ORF">APLA_LOCUS17254</name>
</gene>
<feature type="domain" description="Clip" evidence="8">
    <location>
        <begin position="27"/>
        <end position="72"/>
    </location>
</feature>
<dbReference type="Proteomes" id="UP000494256">
    <property type="component" value="Unassembled WGS sequence"/>
</dbReference>
<dbReference type="AlphaFoldDB" id="A0A8S1BPM0"/>
<evidence type="ECO:0000313" key="9">
    <source>
        <dbReference type="EMBL" id="CAB3260976.1"/>
    </source>
</evidence>
<feature type="chain" id="PRO_5035717911" description="Serine protease snake-like" evidence="6">
    <location>
        <begin position="21"/>
        <end position="387"/>
    </location>
</feature>
<protein>
    <recommendedName>
        <fullName evidence="11">Serine protease snake-like</fullName>
    </recommendedName>
</protein>
<evidence type="ECO:0000256" key="2">
    <source>
        <dbReference type="ARBA" id="ARBA00023157"/>
    </source>
</evidence>
<dbReference type="InterPro" id="IPR018114">
    <property type="entry name" value="TRYPSIN_HIS"/>
</dbReference>
<keyword evidence="5" id="KW-0645">Protease</keyword>
<dbReference type="InterPro" id="IPR033116">
    <property type="entry name" value="TRYPSIN_SER"/>
</dbReference>
<keyword evidence="5" id="KW-0720">Serine protease</keyword>
<keyword evidence="2" id="KW-1015">Disulfide bond</keyword>
<accession>A0A8S1BPM0</accession>
<dbReference type="PROSITE" id="PS50240">
    <property type="entry name" value="TRYPSIN_DOM"/>
    <property type="match status" value="1"/>
</dbReference>
<dbReference type="PROSITE" id="PS00135">
    <property type="entry name" value="TRYPSIN_SER"/>
    <property type="match status" value="1"/>
</dbReference>
<dbReference type="InterPro" id="IPR001254">
    <property type="entry name" value="Trypsin_dom"/>
</dbReference>
<proteinExistence type="inferred from homology"/>
<dbReference type="SUPFAM" id="SSF50494">
    <property type="entry name" value="Trypsin-like serine proteases"/>
    <property type="match status" value="1"/>
</dbReference>
<dbReference type="CDD" id="cd00190">
    <property type="entry name" value="Tryp_SPc"/>
    <property type="match status" value="1"/>
</dbReference>
<dbReference type="FunFam" id="2.40.10.10:FF:000028">
    <property type="entry name" value="Serine protease easter"/>
    <property type="match status" value="1"/>
</dbReference>
<comment type="caution">
    <text evidence="9">The sequence shown here is derived from an EMBL/GenBank/DDBJ whole genome shotgun (WGS) entry which is preliminary data.</text>
</comment>
<dbReference type="SMART" id="SM00680">
    <property type="entry name" value="CLIP"/>
    <property type="match status" value="1"/>
</dbReference>
<dbReference type="EMBL" id="CADEBD010000959">
    <property type="protein sequence ID" value="CAB3260976.1"/>
    <property type="molecule type" value="Genomic_DNA"/>
</dbReference>
<evidence type="ECO:0008006" key="11">
    <source>
        <dbReference type="Google" id="ProtNLM"/>
    </source>
</evidence>